<feature type="compositionally biased region" description="Basic and acidic residues" evidence="6">
    <location>
        <begin position="101"/>
        <end position="121"/>
    </location>
</feature>
<evidence type="ECO:0000313" key="8">
    <source>
        <dbReference type="EMBL" id="GAX80532.1"/>
    </source>
</evidence>
<feature type="compositionally biased region" description="Acidic residues" evidence="6">
    <location>
        <begin position="1699"/>
        <end position="1748"/>
    </location>
</feature>
<dbReference type="Gene3D" id="1.25.40.10">
    <property type="entry name" value="Tetratricopeptide repeat domain"/>
    <property type="match status" value="2"/>
</dbReference>
<evidence type="ECO:0000256" key="3">
    <source>
        <dbReference type="ARBA" id="ARBA00022553"/>
    </source>
</evidence>
<evidence type="ECO:0000256" key="2">
    <source>
        <dbReference type="ARBA" id="ARBA00022552"/>
    </source>
</evidence>
<dbReference type="InterPro" id="IPR057302">
    <property type="entry name" value="Rrp5_S1"/>
</dbReference>
<dbReference type="Pfam" id="PF00575">
    <property type="entry name" value="S1"/>
    <property type="match status" value="4"/>
</dbReference>
<dbReference type="GO" id="GO:0032040">
    <property type="term" value="C:small-subunit processome"/>
    <property type="evidence" value="ECO:0007669"/>
    <property type="project" value="TreeGrafter"/>
</dbReference>
<dbReference type="CDD" id="cd04461">
    <property type="entry name" value="S1_Rrp5_repeat_hs8_sc7"/>
    <property type="match status" value="1"/>
</dbReference>
<accession>A0A250XCE3</accession>
<feature type="domain" description="S1 motif" evidence="7">
    <location>
        <begin position="141"/>
        <end position="240"/>
    </location>
</feature>
<dbReference type="SMART" id="SM00316">
    <property type="entry name" value="S1"/>
    <property type="match status" value="13"/>
</dbReference>
<feature type="domain" description="S1 motif" evidence="7">
    <location>
        <begin position="530"/>
        <end position="599"/>
    </location>
</feature>
<feature type="compositionally biased region" description="Basic residues" evidence="6">
    <location>
        <begin position="1807"/>
        <end position="1816"/>
    </location>
</feature>
<dbReference type="FunFam" id="1.25.40.10:FF:000065">
    <property type="entry name" value="Programmed cell death 11"/>
    <property type="match status" value="1"/>
</dbReference>
<organism evidence="8 9">
    <name type="scientific">Chlamydomonas eustigma</name>
    <dbReference type="NCBI Taxonomy" id="1157962"/>
    <lineage>
        <taxon>Eukaryota</taxon>
        <taxon>Viridiplantae</taxon>
        <taxon>Chlorophyta</taxon>
        <taxon>core chlorophytes</taxon>
        <taxon>Chlorophyceae</taxon>
        <taxon>CS clade</taxon>
        <taxon>Chlamydomonadales</taxon>
        <taxon>Chlamydomonadaceae</taxon>
        <taxon>Chlamydomonas</taxon>
    </lineage>
</organism>
<feature type="domain" description="S1 motif" evidence="7">
    <location>
        <begin position="437"/>
        <end position="513"/>
    </location>
</feature>
<feature type="domain" description="S1 motif" evidence="7">
    <location>
        <begin position="1603"/>
        <end position="1673"/>
    </location>
</feature>
<feature type="compositionally biased region" description="Basic and acidic residues" evidence="6">
    <location>
        <begin position="62"/>
        <end position="86"/>
    </location>
</feature>
<evidence type="ECO:0000256" key="4">
    <source>
        <dbReference type="ARBA" id="ARBA00022737"/>
    </source>
</evidence>
<dbReference type="InterPro" id="IPR045209">
    <property type="entry name" value="Rrp5"/>
</dbReference>
<comment type="caution">
    <text evidence="8">The sequence shown here is derived from an EMBL/GenBank/DDBJ whole genome shotgun (WGS) entry which is preliminary data.</text>
</comment>
<dbReference type="STRING" id="1157962.A0A250XCE3"/>
<dbReference type="OrthoDB" id="412781at2759"/>
<evidence type="ECO:0000259" key="7">
    <source>
        <dbReference type="PROSITE" id="PS50126"/>
    </source>
</evidence>
<dbReference type="InterPro" id="IPR057301">
    <property type="entry name" value="Rrp5_OB_4th"/>
</dbReference>
<evidence type="ECO:0000256" key="5">
    <source>
        <dbReference type="ARBA" id="ARBA00023242"/>
    </source>
</evidence>
<feature type="compositionally biased region" description="Basic residues" evidence="6">
    <location>
        <begin position="87"/>
        <end position="100"/>
    </location>
</feature>
<dbReference type="PROSITE" id="PS50126">
    <property type="entry name" value="S1"/>
    <property type="match status" value="11"/>
</dbReference>
<dbReference type="PANTHER" id="PTHR23270:SF10">
    <property type="entry name" value="PROTEIN RRP5 HOMOLOG"/>
    <property type="match status" value="1"/>
</dbReference>
<dbReference type="InterPro" id="IPR011990">
    <property type="entry name" value="TPR-like_helical_dom_sf"/>
</dbReference>
<feature type="domain" description="S1 motif" evidence="7">
    <location>
        <begin position="1517"/>
        <end position="1584"/>
    </location>
</feature>
<evidence type="ECO:0000313" key="9">
    <source>
        <dbReference type="Proteomes" id="UP000232323"/>
    </source>
</evidence>
<feature type="compositionally biased region" description="Basic and acidic residues" evidence="6">
    <location>
        <begin position="1"/>
        <end position="12"/>
    </location>
</feature>
<evidence type="ECO:0000256" key="6">
    <source>
        <dbReference type="SAM" id="MobiDB-lite"/>
    </source>
</evidence>
<dbReference type="Pfam" id="PF24682">
    <property type="entry name" value="OB_RRP5"/>
    <property type="match status" value="1"/>
</dbReference>
<feature type="domain" description="S1 motif" evidence="7">
    <location>
        <begin position="351"/>
        <end position="421"/>
    </location>
</feature>
<proteinExistence type="predicted"/>
<comment type="subcellular location">
    <subcellularLocation>
        <location evidence="1">Nucleus</location>
        <location evidence="1">Nucleolus</location>
    </subcellularLocation>
</comment>
<feature type="domain" description="S1 motif" evidence="7">
    <location>
        <begin position="1282"/>
        <end position="1353"/>
    </location>
</feature>
<name>A0A250XCE3_9CHLO</name>
<feature type="compositionally biased region" description="Basic and acidic residues" evidence="6">
    <location>
        <begin position="1817"/>
        <end position="1837"/>
    </location>
</feature>
<dbReference type="InterPro" id="IPR057300">
    <property type="entry name" value="OB_Rrp5"/>
</dbReference>
<dbReference type="GO" id="GO:0003723">
    <property type="term" value="F:RNA binding"/>
    <property type="evidence" value="ECO:0007669"/>
    <property type="project" value="TreeGrafter"/>
</dbReference>
<dbReference type="InterPro" id="IPR012340">
    <property type="entry name" value="NA-bd_OB-fold"/>
</dbReference>
<dbReference type="Gene3D" id="2.40.50.140">
    <property type="entry name" value="Nucleic acid-binding proteins"/>
    <property type="match status" value="11"/>
</dbReference>
<dbReference type="InterPro" id="IPR003029">
    <property type="entry name" value="S1_domain"/>
</dbReference>
<reference evidence="8 9" key="1">
    <citation type="submission" date="2017-08" db="EMBL/GenBank/DDBJ databases">
        <title>Acidophilic green algal genome provides insights into adaptation to an acidic environment.</title>
        <authorList>
            <person name="Hirooka S."/>
            <person name="Hirose Y."/>
            <person name="Kanesaki Y."/>
            <person name="Higuchi S."/>
            <person name="Fujiwara T."/>
            <person name="Onuma R."/>
            <person name="Era A."/>
            <person name="Ohbayashi R."/>
            <person name="Uzuka A."/>
            <person name="Nozaki H."/>
            <person name="Yoshikawa H."/>
            <person name="Miyagishima S.Y."/>
        </authorList>
    </citation>
    <scope>NUCLEOTIDE SEQUENCE [LARGE SCALE GENOMIC DNA]</scope>
    <source>
        <strain evidence="8 9">NIES-2499</strain>
    </source>
</reference>
<dbReference type="PANTHER" id="PTHR23270">
    <property type="entry name" value="PROGRAMMED CELL DEATH PROTEIN 11 PRE-RRNA PROCESSING PROTEIN RRP5"/>
    <property type="match status" value="1"/>
</dbReference>
<feature type="compositionally biased region" description="Basic and acidic residues" evidence="6">
    <location>
        <begin position="1795"/>
        <end position="1806"/>
    </location>
</feature>
<dbReference type="Pfam" id="PF23231">
    <property type="entry name" value="HAT_Syf1_CNRKL1_C"/>
    <property type="match status" value="1"/>
</dbReference>
<dbReference type="SMART" id="SM00386">
    <property type="entry name" value="HAT"/>
    <property type="match status" value="5"/>
</dbReference>
<gene>
    <name evidence="8" type="ORF">CEUSTIGMA_g7970.t1</name>
</gene>
<feature type="region of interest" description="Disordered" evidence="6">
    <location>
        <begin position="1794"/>
        <end position="1837"/>
    </location>
</feature>
<feature type="domain" description="S1 motif" evidence="7">
    <location>
        <begin position="619"/>
        <end position="688"/>
    </location>
</feature>
<feature type="domain" description="S1 motif" evidence="7">
    <location>
        <begin position="820"/>
        <end position="889"/>
    </location>
</feature>
<evidence type="ECO:0000256" key="1">
    <source>
        <dbReference type="ARBA" id="ARBA00004604"/>
    </source>
</evidence>
<dbReference type="EMBL" id="BEGY01000053">
    <property type="protein sequence ID" value="GAX80532.1"/>
    <property type="molecule type" value="Genomic_DNA"/>
</dbReference>
<feature type="domain" description="S1 motif" evidence="7">
    <location>
        <begin position="1375"/>
        <end position="1458"/>
    </location>
</feature>
<feature type="domain" description="S1 motif" evidence="7">
    <location>
        <begin position="944"/>
        <end position="1008"/>
    </location>
</feature>
<dbReference type="SUPFAM" id="SSF50249">
    <property type="entry name" value="Nucleic acid-binding proteins"/>
    <property type="match status" value="11"/>
</dbReference>
<dbReference type="GO" id="GO:0006364">
    <property type="term" value="P:rRNA processing"/>
    <property type="evidence" value="ECO:0007669"/>
    <property type="project" value="UniProtKB-KW"/>
</dbReference>
<keyword evidence="5" id="KW-0539">Nucleus</keyword>
<dbReference type="SUPFAM" id="SSF48452">
    <property type="entry name" value="TPR-like"/>
    <property type="match status" value="2"/>
</dbReference>
<sequence length="2107" mass="226080">MPPNNRSEEQPKRISNGRKRLQAASKDQENAPKNKKGSINLSDSGVTVDDGDFPRGGGDGLTHLERREVFQEAKKEFDAEVEESSKSKTRNKKGSKKLSHAKSEDDANEDSKDSFLNKNEGSHAKGGRYVELLKAKNLSVGMKVWGILLEVAPRGLTVSLPHGLRGHVVPSEASDYLFRKLDKKRNTDGQETSDIVDLSKLFHVGQFVRCTVVGLPDRASEKTGGGATKTPGKAVQLSLRLKKLCEGLGVPSLQEGAVVPAAVQSAEDHGYTLDLGIKGVTAFLQRKHHESVFGEGSALLPGMLLEVAVLKSVSTGGALARAVPVSTDPALVSSTVVRESEVTSLDSLLPGSLINAKVKEVLSDGLMLSFLTFFHGTVDPFHLSDPLAAAAWRRGYSEGQKLKVRILYIDPITKQAGLSILPHLVGLTLPSPTPMLGQLFQEAKVRRVHAGLGLLLELPLDGEERCAGFVHISNLNDGREDTPMEKLYKVGQTISARVIGFRLVDGLATLSMKKSVLDQEIVSYAHLHPGMPLSTTINCIEDHGLLVSAGPGIKGLIPKLHASDLGTSKALTKFKVGQKVSGKVLEVDVAARRMTLTLKPGLLGSKLQCLASKQQLAPGLRTHGMITGVQDYGVFVSFYGGISGLAHVGELGLPDGVKPAQMYNVGQVVKAIVLAIEPASGRLKLSLAGKKSAAGSAGELVSEADPYAGFEPGDVAEASVLQVVGEGDSAASISYIVEVTSAERGGVSARAKLEAVHFADHPAAVEALRSVIKPGAKLGKVVVLERSENGKKKHLLVSRKSSLVLSASALPSSFDAVKEGALLPGFVVSITPDAVFVRFLGHVTGRAGLSQLADTFVTDPKMQYAEGQSVRAQVVQVDAERKRFSLTLKPSLTCSTDDALYLSSLFADLELVHHLKHEGELREAGAAGGVNGNLVDWGSTLAIGAAVSGRVHGVEEYGVVVDLNANEDLVGIIRQHQLGDAVLRPRHPVSTRILDVSKSEGILDLTAAAPLVEGAKHQAAASASASAAAGDKKASQKLKGSKKGVVPAEADSLNSFPRVLVGDRVEAVVELVKETLGYVILSLPEKEKALAFAAITDYNLKDLEHVSWKPLPGQRIHSAVVAALPCTANGGRLLLKVSKRADVKPTAGKQVSGSFIKEAGVKKQSRAVVGALVSGLVTAVHLCHLDVQVGKKLMCRLHMSEIMDLKDSNPLPTSSLLAIFRVQQPIEAVVLGRLGGESRAPIDLSMRPSLLKLAKANDVGDGDNSTPAWLPKSLTLSDLSAGAWVTGLVQEVAEDHLWVSLSPSIRGRVSALDVSTDPLALADLKNTFHVGEGVRGRVLQVDVHRRQLDLTLITPEASGSTKGTVVGTCSPLQPGDMIMGRVVAVAGSGIKVHIGHKRYGIISMTDLHDEWVDNALLGVTKGSYARCKVISALDRKPPTFTGAVISSEESQAFLLSVRPSYGGCLAGLQQHIGASVSSKEETTAKAQGGHKRLVSELSSTAGLGVREVLDVASLKIGSKVQGYVKAVGSKGLFLALDRIHDAHIRIRNLSDGFVEDPAAAFPEGMRVEASVVSIKDGRLELSLRTVDPNKKASLVSLSDLAVGQIVSGRVRRVEAYGVFVDVVGCNTAGLAHVSELSDGKVKEVAALYRQGQAVRAKVLKVDLEKGKLSLGLKPSYLEGDDGVELEPCAKKAKFTLPDIDGEAVDMEEGEDDEEEDEGEEDEDEDMKDVDDVSEEENTEMDEQEDEQDAQYVSQRSRPGEASGRIQKPGMDGIETEVPVWGGLLLQDGVGGDNTEEGKLDLEDKTGKKLSKHAKKKAKEEHESQIREAEAARLHGDAAPKTAQDFEKLVASSPNSSYVWIKYMAYQISIGDIDNARKVAERALQSINYREEGEKFNVWIALLNLENAYGQPPEDAFTKLFQRALQYCDQKKLYFAALGIADRSSHKEMASNLLKAMSKKFSSSAKVWLRSIESHLISDEGEKARLVLERALQSLPKRKHIKVITHAALLEFKVGSAERGRGILEGVLRNYPKRLDLWSVYIDQEVKLGDQQRIRALFERATQLQLPPKKMRFLFTRYLEYEEEHGDAAGVANVKKLAMEFVLKAAQG</sequence>
<keyword evidence="9" id="KW-1185">Reference proteome</keyword>
<dbReference type="InterPro" id="IPR003107">
    <property type="entry name" value="HAT"/>
</dbReference>
<keyword evidence="3" id="KW-0597">Phosphoprotein</keyword>
<keyword evidence="4" id="KW-0677">Repeat</keyword>
<feature type="region of interest" description="Disordered" evidence="6">
    <location>
        <begin position="1"/>
        <end position="121"/>
    </location>
</feature>
<keyword evidence="2" id="KW-0698">rRNA processing</keyword>
<dbReference type="Pfam" id="PF23459">
    <property type="entry name" value="S1_RRP5"/>
    <property type="match status" value="2"/>
</dbReference>
<dbReference type="Proteomes" id="UP000232323">
    <property type="component" value="Unassembled WGS sequence"/>
</dbReference>
<protein>
    <recommendedName>
        <fullName evidence="7">S1 motif domain-containing protein</fullName>
    </recommendedName>
</protein>
<dbReference type="Pfam" id="PF24685">
    <property type="entry name" value="OB_RRP5_4th"/>
    <property type="match status" value="1"/>
</dbReference>
<dbReference type="InterPro" id="IPR055430">
    <property type="entry name" value="HAT_Syf1_CNRKL1_C"/>
</dbReference>
<feature type="region of interest" description="Disordered" evidence="6">
    <location>
        <begin position="1694"/>
        <end position="1774"/>
    </location>
</feature>
<dbReference type="FunFam" id="2.40.50.140:FF:000103">
    <property type="entry name" value="protein RRP5 homolog"/>
    <property type="match status" value="4"/>
</dbReference>